<accession>A0A6C0ET92</accession>
<sequence length="159" mass="18547">MESNESKYIMAIIKIPVEIQSNGKTVTHDNKMVMDFENIDKLPENVENKPASNIFNDLFSNHKQIYTKENTQEQLKQQEPKQEEPVNPITNAIQQVYKNQIFVKKEEIQKKQRKSNTTFKNKKSKNQHISQKVYPTSTDQDVDLVQSPMGQELQHEDGQ</sequence>
<feature type="region of interest" description="Disordered" evidence="1">
    <location>
        <begin position="107"/>
        <end position="159"/>
    </location>
</feature>
<evidence type="ECO:0000256" key="1">
    <source>
        <dbReference type="SAM" id="MobiDB-lite"/>
    </source>
</evidence>
<protein>
    <submittedName>
        <fullName evidence="2">Uncharacterized protein</fullName>
    </submittedName>
</protein>
<evidence type="ECO:0000313" key="2">
    <source>
        <dbReference type="EMBL" id="QHT31901.1"/>
    </source>
</evidence>
<dbReference type="AlphaFoldDB" id="A0A6C0ET92"/>
<dbReference type="EMBL" id="MN738926">
    <property type="protein sequence ID" value="QHT31901.1"/>
    <property type="molecule type" value="Genomic_DNA"/>
</dbReference>
<feature type="region of interest" description="Disordered" evidence="1">
    <location>
        <begin position="71"/>
        <end position="90"/>
    </location>
</feature>
<feature type="compositionally biased region" description="Polar residues" evidence="1">
    <location>
        <begin position="127"/>
        <end position="139"/>
    </location>
</feature>
<organism evidence="2">
    <name type="scientific">viral metagenome</name>
    <dbReference type="NCBI Taxonomy" id="1070528"/>
    <lineage>
        <taxon>unclassified sequences</taxon>
        <taxon>metagenomes</taxon>
        <taxon>organismal metagenomes</taxon>
    </lineage>
</organism>
<proteinExistence type="predicted"/>
<name>A0A6C0ET92_9ZZZZ</name>
<reference evidence="2" key="1">
    <citation type="journal article" date="2020" name="Nature">
        <title>Giant virus diversity and host interactions through global metagenomics.</title>
        <authorList>
            <person name="Schulz F."/>
            <person name="Roux S."/>
            <person name="Paez-Espino D."/>
            <person name="Jungbluth S."/>
            <person name="Walsh D.A."/>
            <person name="Denef V.J."/>
            <person name="McMahon K.D."/>
            <person name="Konstantinidis K.T."/>
            <person name="Eloe-Fadrosh E.A."/>
            <person name="Kyrpides N.C."/>
            <person name="Woyke T."/>
        </authorList>
    </citation>
    <scope>NUCLEOTIDE SEQUENCE</scope>
    <source>
        <strain evidence="2">GVMAG-M-3300009155-48</strain>
    </source>
</reference>